<dbReference type="EMBL" id="CAVLGL010000085">
    <property type="protein sequence ID" value="CAK1590555.1"/>
    <property type="molecule type" value="Genomic_DNA"/>
</dbReference>
<dbReference type="PANTHER" id="PTHR21354:SF0">
    <property type="entry name" value="ZINC FINGER PROTEIN 511"/>
    <property type="match status" value="1"/>
</dbReference>
<dbReference type="Proteomes" id="UP001314205">
    <property type="component" value="Unassembled WGS sequence"/>
</dbReference>
<proteinExistence type="predicted"/>
<dbReference type="InterPro" id="IPR013087">
    <property type="entry name" value="Znf_C2H2_type"/>
</dbReference>
<sequence length="222" mass="25472">MNSNPILKKMKAYGIGHRKLHDELFVGDKPPARLGVYDIDEEDLCHEVIPTVCNVTGCTFVADSLLEFENHYNACHRYACGQCKKMLPSPHLLDLHLQEKHDSFFAVMAAKKPSYCCYIEECKEKFKNTDERLDHCVKVHKLPKDFRFDQKPKTPKFTNKPDLSMDVDVATSKPLENKKFSFSNSKQKAFSKNCKKSTVDNTNLNSMNMDDEVPDMEKNLST</sequence>
<name>A0AAV1L5A0_9NEOP</name>
<reference evidence="3 4" key="1">
    <citation type="submission" date="2023-11" db="EMBL/GenBank/DDBJ databases">
        <authorList>
            <person name="Hedman E."/>
            <person name="Englund M."/>
            <person name="Stromberg M."/>
            <person name="Nyberg Akerstrom W."/>
            <person name="Nylinder S."/>
            <person name="Jareborg N."/>
            <person name="Kallberg Y."/>
            <person name="Kronander E."/>
        </authorList>
    </citation>
    <scope>NUCLEOTIDE SEQUENCE [LARGE SCALE GENOMIC DNA]</scope>
</reference>
<dbReference type="PANTHER" id="PTHR21354">
    <property type="entry name" value="ZINC FINGER PROTEIN 511"/>
    <property type="match status" value="1"/>
</dbReference>
<dbReference type="InterPro" id="IPR039258">
    <property type="entry name" value="ZNF511"/>
</dbReference>
<evidence type="ECO:0000313" key="3">
    <source>
        <dbReference type="EMBL" id="CAK1590555.1"/>
    </source>
</evidence>
<feature type="compositionally biased region" description="Polar residues" evidence="1">
    <location>
        <begin position="199"/>
        <end position="208"/>
    </location>
</feature>
<evidence type="ECO:0000256" key="1">
    <source>
        <dbReference type="SAM" id="MobiDB-lite"/>
    </source>
</evidence>
<keyword evidence="4" id="KW-1185">Reference proteome</keyword>
<protein>
    <recommendedName>
        <fullName evidence="2">C2H2-type domain-containing protein</fullName>
    </recommendedName>
</protein>
<feature type="domain" description="C2H2-type" evidence="2">
    <location>
        <begin position="80"/>
        <end position="101"/>
    </location>
</feature>
<organism evidence="3 4">
    <name type="scientific">Parnassius mnemosyne</name>
    <name type="common">clouded apollo</name>
    <dbReference type="NCBI Taxonomy" id="213953"/>
    <lineage>
        <taxon>Eukaryota</taxon>
        <taxon>Metazoa</taxon>
        <taxon>Ecdysozoa</taxon>
        <taxon>Arthropoda</taxon>
        <taxon>Hexapoda</taxon>
        <taxon>Insecta</taxon>
        <taxon>Pterygota</taxon>
        <taxon>Neoptera</taxon>
        <taxon>Endopterygota</taxon>
        <taxon>Lepidoptera</taxon>
        <taxon>Glossata</taxon>
        <taxon>Ditrysia</taxon>
        <taxon>Papilionoidea</taxon>
        <taxon>Papilionidae</taxon>
        <taxon>Parnassiinae</taxon>
        <taxon>Parnassini</taxon>
        <taxon>Parnassius</taxon>
        <taxon>Driopa</taxon>
    </lineage>
</organism>
<accession>A0AAV1L5A0</accession>
<feature type="region of interest" description="Disordered" evidence="1">
    <location>
        <begin position="185"/>
        <end position="222"/>
    </location>
</feature>
<dbReference type="PROSITE" id="PS00028">
    <property type="entry name" value="ZINC_FINGER_C2H2_1"/>
    <property type="match status" value="2"/>
</dbReference>
<evidence type="ECO:0000259" key="2">
    <source>
        <dbReference type="PROSITE" id="PS00028"/>
    </source>
</evidence>
<evidence type="ECO:0000313" key="4">
    <source>
        <dbReference type="Proteomes" id="UP001314205"/>
    </source>
</evidence>
<comment type="caution">
    <text evidence="3">The sequence shown here is derived from an EMBL/GenBank/DDBJ whole genome shotgun (WGS) entry which is preliminary data.</text>
</comment>
<feature type="domain" description="C2H2-type" evidence="2">
    <location>
        <begin position="117"/>
        <end position="140"/>
    </location>
</feature>
<dbReference type="SMART" id="SM00355">
    <property type="entry name" value="ZnF_C2H2"/>
    <property type="match status" value="3"/>
</dbReference>
<dbReference type="AlphaFoldDB" id="A0AAV1L5A0"/>
<gene>
    <name evidence="3" type="ORF">PARMNEM_LOCUS10898</name>
</gene>